<evidence type="ECO:0000256" key="1">
    <source>
        <dbReference type="SAM" id="MobiDB-lite"/>
    </source>
</evidence>
<protein>
    <submittedName>
        <fullName evidence="2">Uncharacterized protein</fullName>
    </submittedName>
</protein>
<feature type="region of interest" description="Disordered" evidence="1">
    <location>
        <begin position="1"/>
        <end position="29"/>
    </location>
</feature>
<gene>
    <name evidence="2" type="ORF">EV184_10285</name>
</gene>
<dbReference type="EMBL" id="SLVU01000002">
    <property type="protein sequence ID" value="TCN33779.1"/>
    <property type="molecule type" value="Genomic_DNA"/>
</dbReference>
<sequence>MKTRNKIPTEHPSARDRLTAFAPSAALRR</sequence>
<evidence type="ECO:0000313" key="2">
    <source>
        <dbReference type="EMBL" id="TCN33779.1"/>
    </source>
</evidence>
<accession>A0A4R2C4Z4</accession>
<comment type="caution">
    <text evidence="2">The sequence shown here is derived from an EMBL/GenBank/DDBJ whole genome shotgun (WGS) entry which is preliminary data.</text>
</comment>
<proteinExistence type="predicted"/>
<name>A0A4R2C4Z4_9HYPH</name>
<evidence type="ECO:0000313" key="3">
    <source>
        <dbReference type="Proteomes" id="UP000295043"/>
    </source>
</evidence>
<feature type="compositionally biased region" description="Basic and acidic residues" evidence="1">
    <location>
        <begin position="7"/>
        <end position="18"/>
    </location>
</feature>
<dbReference type="AlphaFoldDB" id="A0A4R2C4Z4"/>
<organism evidence="2 3">
    <name type="scientific">Sinorhizobium americanum</name>
    <dbReference type="NCBI Taxonomy" id="194963"/>
    <lineage>
        <taxon>Bacteria</taxon>
        <taxon>Pseudomonadati</taxon>
        <taxon>Pseudomonadota</taxon>
        <taxon>Alphaproteobacteria</taxon>
        <taxon>Hyphomicrobiales</taxon>
        <taxon>Rhizobiaceae</taxon>
        <taxon>Sinorhizobium/Ensifer group</taxon>
        <taxon>Sinorhizobium</taxon>
    </lineage>
</organism>
<dbReference type="Proteomes" id="UP000295043">
    <property type="component" value="Unassembled WGS sequence"/>
</dbReference>
<reference evidence="2 3" key="1">
    <citation type="submission" date="2019-03" db="EMBL/GenBank/DDBJ databases">
        <title>Genomic Encyclopedia of Type Strains, Phase IV (KMG-V): Genome sequencing to study the core and pangenomes of soil and plant-associated prokaryotes.</title>
        <authorList>
            <person name="Whitman W."/>
        </authorList>
    </citation>
    <scope>NUCLEOTIDE SEQUENCE [LARGE SCALE GENOMIC DNA]</scope>
    <source>
        <strain evidence="2 3">23C40</strain>
    </source>
</reference>